<dbReference type="SFLD" id="SFLDS00003">
    <property type="entry name" value="Haloacid_Dehalogenase"/>
    <property type="match status" value="1"/>
</dbReference>
<sequence length="634" mass="71270">MTFAESMDGRRRSPAMNGFRQTTSVPFRSPLGPKNNLDYWQKAKDQQGVTYYWNPSSNPYYGMDSIYAQQKPRSQRPSPFPLSIPPQPAQIKPRTPTLSSTIPVYHNVPTTAIPKEENRPSSAYANGNSKQAAQTKSSNQRTEITAPKRAEPLIWSVQTEALRELRSTPPKNFPSAIPVSGEKRPARQKPRWGRFVQSLCCCVAPQAEIGSAKLRKLVMQKARILYKRLSFPPTAFEEKAAIPRNPSLLITQVQKNGATNGTIIPEATTNDFLSSPSAAPQTILPDAQRSSLSLISQMMVIFALLFASENLQKSFKQVIGCKTCNCFSYSETILKPGNTKFRLHHHKHLLKFYQVSQCVHDCVSEQHGNTVSVISPSRLKITICLRPLCLFFLLQKQESTVDSFYNSACANALTISSIVQNCHHFSSSDLVRSSSSMASNEKFLLPPVRPSDANKKCLIIDLDETLVHSSFKPVKNPDFVIPVEIDGIVHQVYVLKRPYVDEFLARIGDRYECVLFTASLAKYADPVADLLDKRGVFRSRLFREACVYHKGNYVKDLARLGRDLSKVLIIDNSPASYAFHPENAIPVPTWWDDPSDVELLDILPLLERLEKAESIYEVLKHDDTLSEPLLERTQ</sequence>
<evidence type="ECO:0000313" key="14">
    <source>
        <dbReference type="Proteomes" id="UP001176961"/>
    </source>
</evidence>
<keyword evidence="3" id="KW-0479">Metal-binding</keyword>
<dbReference type="PROSITE" id="PS50969">
    <property type="entry name" value="FCP1"/>
    <property type="match status" value="1"/>
</dbReference>
<dbReference type="InterPro" id="IPR036412">
    <property type="entry name" value="HAD-like_sf"/>
</dbReference>
<keyword evidence="14" id="KW-1185">Reference proteome</keyword>
<comment type="catalytic activity">
    <reaction evidence="7">
        <text>O-phospho-L-seryl-[protein] + H2O = L-seryl-[protein] + phosphate</text>
        <dbReference type="Rhea" id="RHEA:20629"/>
        <dbReference type="Rhea" id="RHEA-COMP:9863"/>
        <dbReference type="Rhea" id="RHEA-COMP:11604"/>
        <dbReference type="ChEBI" id="CHEBI:15377"/>
        <dbReference type="ChEBI" id="CHEBI:29999"/>
        <dbReference type="ChEBI" id="CHEBI:43474"/>
        <dbReference type="ChEBI" id="CHEBI:83421"/>
        <dbReference type="EC" id="3.1.3.16"/>
    </reaction>
</comment>
<comment type="caution">
    <text evidence="13">The sequence shown here is derived from an EMBL/GenBank/DDBJ whole genome shotgun (WGS) entry which is preliminary data.</text>
</comment>
<keyword evidence="6" id="KW-0904">Protein phosphatase</keyword>
<dbReference type="SMART" id="SM00577">
    <property type="entry name" value="CPDc"/>
    <property type="match status" value="1"/>
</dbReference>
<dbReference type="Gene3D" id="3.40.50.1000">
    <property type="entry name" value="HAD superfamily/HAD-like"/>
    <property type="match status" value="1"/>
</dbReference>
<evidence type="ECO:0000256" key="8">
    <source>
        <dbReference type="ARBA" id="ARBA00048336"/>
    </source>
</evidence>
<feature type="site" description="Transition state stabilizer" evidence="10">
    <location>
        <position position="555"/>
    </location>
</feature>
<evidence type="ECO:0000256" key="9">
    <source>
        <dbReference type="PIRSR" id="PIRSR640078-1"/>
    </source>
</evidence>
<protein>
    <recommendedName>
        <fullName evidence="2">protein-serine/threonine phosphatase</fullName>
        <ecNumber evidence="2">3.1.3.16</ecNumber>
    </recommendedName>
</protein>
<dbReference type="Proteomes" id="UP001176961">
    <property type="component" value="Unassembled WGS sequence"/>
</dbReference>
<comment type="cofactor">
    <cofactor evidence="1">
        <name>Mg(2+)</name>
        <dbReference type="ChEBI" id="CHEBI:18420"/>
    </cofactor>
</comment>
<evidence type="ECO:0000256" key="10">
    <source>
        <dbReference type="PIRSR" id="PIRSR640078-3"/>
    </source>
</evidence>
<feature type="active site" description="4-aspartylphosphate intermediate" evidence="9">
    <location>
        <position position="461"/>
    </location>
</feature>
<name>A0AA36LYY4_CYLNA</name>
<evidence type="ECO:0000256" key="7">
    <source>
        <dbReference type="ARBA" id="ARBA00047761"/>
    </source>
</evidence>
<dbReference type="GO" id="GO:0008420">
    <property type="term" value="F:RNA polymerase II CTD heptapeptide repeat phosphatase activity"/>
    <property type="evidence" value="ECO:0007669"/>
    <property type="project" value="InterPro"/>
</dbReference>
<gene>
    <name evidence="13" type="ORF">CYNAS_LOCUS6151</name>
</gene>
<evidence type="ECO:0000259" key="12">
    <source>
        <dbReference type="PROSITE" id="PS50969"/>
    </source>
</evidence>
<feature type="compositionally biased region" description="Polar residues" evidence="11">
    <location>
        <begin position="120"/>
        <end position="143"/>
    </location>
</feature>
<evidence type="ECO:0000256" key="4">
    <source>
        <dbReference type="ARBA" id="ARBA00022801"/>
    </source>
</evidence>
<feature type="region of interest" description="Disordered" evidence="11">
    <location>
        <begin position="70"/>
        <end position="150"/>
    </location>
</feature>
<dbReference type="EC" id="3.1.3.16" evidence="2"/>
<evidence type="ECO:0000256" key="5">
    <source>
        <dbReference type="ARBA" id="ARBA00022842"/>
    </source>
</evidence>
<feature type="active site" description="Proton donor" evidence="9">
    <location>
        <position position="463"/>
    </location>
</feature>
<evidence type="ECO:0000256" key="3">
    <source>
        <dbReference type="ARBA" id="ARBA00022723"/>
    </source>
</evidence>
<evidence type="ECO:0000256" key="2">
    <source>
        <dbReference type="ARBA" id="ARBA00013081"/>
    </source>
</evidence>
<dbReference type="SFLD" id="SFLDG01124">
    <property type="entry name" value="C0.1:_RNA_Pol_CTD_Phosphatase"/>
    <property type="match status" value="1"/>
</dbReference>
<feature type="domain" description="FCP1 homology" evidence="12">
    <location>
        <begin position="451"/>
        <end position="609"/>
    </location>
</feature>
<dbReference type="InterPro" id="IPR040078">
    <property type="entry name" value="RNA_Pol_CTD_Phosphatase"/>
</dbReference>
<feature type="site" description="Transition state stabilizer" evidence="10">
    <location>
        <position position="517"/>
    </location>
</feature>
<dbReference type="InterPro" id="IPR050365">
    <property type="entry name" value="TIM50"/>
</dbReference>
<dbReference type="PANTHER" id="PTHR12210">
    <property type="entry name" value="DULLARD PROTEIN PHOSPHATASE"/>
    <property type="match status" value="1"/>
</dbReference>
<dbReference type="InterPro" id="IPR004274">
    <property type="entry name" value="FCP1_dom"/>
</dbReference>
<dbReference type="SUPFAM" id="SSF56784">
    <property type="entry name" value="HAD-like"/>
    <property type="match status" value="1"/>
</dbReference>
<dbReference type="InterPro" id="IPR011948">
    <property type="entry name" value="Dullard_phosphatase"/>
</dbReference>
<proteinExistence type="predicted"/>
<dbReference type="Pfam" id="PF03031">
    <property type="entry name" value="NIF"/>
    <property type="match status" value="1"/>
</dbReference>
<evidence type="ECO:0000256" key="1">
    <source>
        <dbReference type="ARBA" id="ARBA00001946"/>
    </source>
</evidence>
<dbReference type="InterPro" id="IPR023214">
    <property type="entry name" value="HAD_sf"/>
</dbReference>
<dbReference type="CDD" id="cd07521">
    <property type="entry name" value="HAD_FCP1-like"/>
    <property type="match status" value="1"/>
</dbReference>
<evidence type="ECO:0000313" key="13">
    <source>
        <dbReference type="EMBL" id="CAJ0594168.1"/>
    </source>
</evidence>
<dbReference type="FunFam" id="3.40.50.1000:FF:000192">
    <property type="entry name" value="CTD small phosphatase-like protein"/>
    <property type="match status" value="1"/>
</dbReference>
<dbReference type="GO" id="GO:0046872">
    <property type="term" value="F:metal ion binding"/>
    <property type="evidence" value="ECO:0007669"/>
    <property type="project" value="UniProtKB-KW"/>
</dbReference>
<evidence type="ECO:0000256" key="11">
    <source>
        <dbReference type="SAM" id="MobiDB-lite"/>
    </source>
</evidence>
<organism evidence="13 14">
    <name type="scientific">Cylicocyclus nassatus</name>
    <name type="common">Nematode worm</name>
    <dbReference type="NCBI Taxonomy" id="53992"/>
    <lineage>
        <taxon>Eukaryota</taxon>
        <taxon>Metazoa</taxon>
        <taxon>Ecdysozoa</taxon>
        <taxon>Nematoda</taxon>
        <taxon>Chromadorea</taxon>
        <taxon>Rhabditida</taxon>
        <taxon>Rhabditina</taxon>
        <taxon>Rhabditomorpha</taxon>
        <taxon>Strongyloidea</taxon>
        <taxon>Strongylidae</taxon>
        <taxon>Cylicocyclus</taxon>
    </lineage>
</organism>
<dbReference type="AlphaFoldDB" id="A0AA36LYY4"/>
<dbReference type="NCBIfam" id="TIGR02251">
    <property type="entry name" value="HIF-SF_euk"/>
    <property type="match status" value="1"/>
</dbReference>
<accession>A0AA36LYY4</accession>
<keyword evidence="4" id="KW-0378">Hydrolase</keyword>
<comment type="catalytic activity">
    <reaction evidence="8">
        <text>O-phospho-L-threonyl-[protein] + H2O = L-threonyl-[protein] + phosphate</text>
        <dbReference type="Rhea" id="RHEA:47004"/>
        <dbReference type="Rhea" id="RHEA-COMP:11060"/>
        <dbReference type="Rhea" id="RHEA-COMP:11605"/>
        <dbReference type="ChEBI" id="CHEBI:15377"/>
        <dbReference type="ChEBI" id="CHEBI:30013"/>
        <dbReference type="ChEBI" id="CHEBI:43474"/>
        <dbReference type="ChEBI" id="CHEBI:61977"/>
        <dbReference type="EC" id="3.1.3.16"/>
    </reaction>
</comment>
<feature type="compositionally biased region" description="Pro residues" evidence="11">
    <location>
        <begin position="78"/>
        <end position="88"/>
    </location>
</feature>
<keyword evidence="5" id="KW-0460">Magnesium</keyword>
<evidence type="ECO:0000256" key="6">
    <source>
        <dbReference type="ARBA" id="ARBA00022912"/>
    </source>
</evidence>
<dbReference type="EMBL" id="CATQJL010000112">
    <property type="protein sequence ID" value="CAJ0594168.1"/>
    <property type="molecule type" value="Genomic_DNA"/>
</dbReference>
<reference evidence="13" key="1">
    <citation type="submission" date="2023-07" db="EMBL/GenBank/DDBJ databases">
        <authorList>
            <consortium name="CYATHOMIX"/>
        </authorList>
    </citation>
    <scope>NUCLEOTIDE SEQUENCE</scope>
    <source>
        <strain evidence="13">N/A</strain>
    </source>
</reference>
<feature type="region of interest" description="Disordered" evidence="11">
    <location>
        <begin position="1"/>
        <end position="38"/>
    </location>
</feature>